<keyword evidence="3" id="KW-1185">Reference proteome</keyword>
<proteinExistence type="predicted"/>
<dbReference type="InterPro" id="IPR048423">
    <property type="entry name" value="DRL_cat"/>
</dbReference>
<keyword evidence="2" id="KW-0282">Flagellum</keyword>
<reference evidence="2 3" key="1">
    <citation type="journal article" date="2015" name="Antonie Van Leeuwenhoek">
        <title>Bosea vaviloviae sp. nov., a new species of slow-growing rhizobia isolated from nodules of the relict species Vavilovia formosa (Stev.) Fed.</title>
        <authorList>
            <person name="Safronova V.I."/>
            <person name="Kuznetsova I.G."/>
            <person name="Sazanova A.L."/>
            <person name="Kimeklis A.K."/>
            <person name="Belimov A.A."/>
            <person name="Andronov E.E."/>
            <person name="Pinaev A.G."/>
            <person name="Chizhevskaya E.P."/>
            <person name="Pukhaev A.R."/>
            <person name="Popov K.P."/>
            <person name="Willems A."/>
            <person name="Tikhonovich I.A."/>
        </authorList>
    </citation>
    <scope>NUCLEOTIDE SEQUENCE [LARGE SCALE GENOMIC DNA]</scope>
    <source>
        <strain evidence="2 3">Vaf18</strain>
    </source>
</reference>
<dbReference type="EMBL" id="CP017147">
    <property type="protein sequence ID" value="AOO81847.1"/>
    <property type="molecule type" value="Genomic_DNA"/>
</dbReference>
<feature type="domain" description="SAF" evidence="1">
    <location>
        <begin position="384"/>
        <end position="453"/>
    </location>
</feature>
<keyword evidence="2" id="KW-0966">Cell projection</keyword>
<evidence type="ECO:0000313" key="2">
    <source>
        <dbReference type="EMBL" id="AOO81847.1"/>
    </source>
</evidence>
<dbReference type="PANTHER" id="PTHR37850:SF3">
    <property type="entry name" value="BLR7815 PROTEIN"/>
    <property type="match status" value="1"/>
</dbReference>
<dbReference type="Proteomes" id="UP000094969">
    <property type="component" value="Chromosome"/>
</dbReference>
<dbReference type="KEGG" id="bvv:BHK69_16580"/>
<name>A0A1D7U391_9HYPH</name>
<dbReference type="CDD" id="cd11616">
    <property type="entry name" value="SAF_DH_OX_like"/>
    <property type="match status" value="1"/>
</dbReference>
<sequence>MTAPPKGNKTTMNFHAHYAGITQPIETCLIGSGGFGRSYLAQARRIALVNARIAVDMTAEAAGRAFAAAGIAASEIALCETATEARAAWAAGRHVAAGRLESVIDLPFAMLVEATGGPEAATRHSLMAIEAGRHVALVSKEADSVVGPGLARLGRDKGVVVTPVDGDQPSLLIALVSWAEVLGLELIAAGKSSEYDFVFDAATGSVSCNGATKLLPELREHWLPGERSIVGTAAERARILGQAFPLRAVPDLCEMTLVANATDLVADNAAFHAPPARIPEIADLFSQATQGGLLSGTRRIDVFHHLRLAEEASFAGGVFVVIACENAETWEMLAGKGHVVSRTAKTAMLYLPRHLLGVEVATSILDAAGLGRSGYGDDYRPRQDLVAVAQRDLAAGTVLTMGGHHHSIEGVGAEVRPATALAEDRPAPFYLVADRKLVAPVRAGQAITLGDVEIATDSDLLAMRRRQDGLFADKAEFAGKARDAGLTAQGGHAVNGASTGAMAAR</sequence>
<evidence type="ECO:0000259" key="1">
    <source>
        <dbReference type="SMART" id="SM00858"/>
    </source>
</evidence>
<organism evidence="2 3">
    <name type="scientific">Bosea vaviloviae</name>
    <dbReference type="NCBI Taxonomy" id="1526658"/>
    <lineage>
        <taxon>Bacteria</taxon>
        <taxon>Pseudomonadati</taxon>
        <taxon>Pseudomonadota</taxon>
        <taxon>Alphaproteobacteria</taxon>
        <taxon>Hyphomicrobiales</taxon>
        <taxon>Boseaceae</taxon>
        <taxon>Bosea</taxon>
    </lineage>
</organism>
<dbReference type="PANTHER" id="PTHR37850">
    <property type="entry name" value="STRU PROTEIN"/>
    <property type="match status" value="1"/>
</dbReference>
<evidence type="ECO:0000313" key="3">
    <source>
        <dbReference type="Proteomes" id="UP000094969"/>
    </source>
</evidence>
<dbReference type="AlphaFoldDB" id="A0A1D7U391"/>
<dbReference type="InterPro" id="IPR013974">
    <property type="entry name" value="SAF"/>
</dbReference>
<dbReference type="SMART" id="SM00858">
    <property type="entry name" value="SAF"/>
    <property type="match status" value="1"/>
</dbReference>
<dbReference type="InterPro" id="IPR036291">
    <property type="entry name" value="NAD(P)-bd_dom_sf"/>
</dbReference>
<dbReference type="STRING" id="1526658.BHK69_16580"/>
<protein>
    <submittedName>
        <fullName evidence="2">Flagellar biosynthesis protein FlgA</fullName>
    </submittedName>
</protein>
<dbReference type="Gene3D" id="3.40.50.720">
    <property type="entry name" value="NAD(P)-binding Rossmann-like Domain"/>
    <property type="match status" value="1"/>
</dbReference>
<accession>A0A1D7U391</accession>
<keyword evidence="2" id="KW-0969">Cilium</keyword>
<dbReference type="Pfam" id="PF21135">
    <property type="entry name" value="DRL_cat"/>
    <property type="match status" value="1"/>
</dbReference>
<dbReference type="SUPFAM" id="SSF51735">
    <property type="entry name" value="NAD(P)-binding Rossmann-fold domains"/>
    <property type="match status" value="1"/>
</dbReference>
<gene>
    <name evidence="2" type="ORF">BHK69_16580</name>
</gene>